<dbReference type="GO" id="GO:0007166">
    <property type="term" value="P:cell surface receptor signaling pathway"/>
    <property type="evidence" value="ECO:0007669"/>
    <property type="project" value="TreeGrafter"/>
</dbReference>
<reference evidence="4" key="1">
    <citation type="submission" date="2025-08" db="UniProtKB">
        <authorList>
            <consortium name="Ensembl"/>
        </authorList>
    </citation>
    <scope>IDENTIFICATION</scope>
</reference>
<dbReference type="PANTHER" id="PTHR11481:SF64">
    <property type="entry name" value="FC RECEPTOR-LIKE PROTEIN 4"/>
    <property type="match status" value="1"/>
</dbReference>
<dbReference type="AlphaFoldDB" id="A0A3B5L8F6"/>
<evidence type="ECO:0000313" key="4">
    <source>
        <dbReference type="Ensembl" id="ENSXCOP00000008578.1"/>
    </source>
</evidence>
<dbReference type="PANTHER" id="PTHR11481">
    <property type="entry name" value="IMMUNOGLOBULIN FC RECEPTOR"/>
    <property type="match status" value="1"/>
</dbReference>
<reference evidence="4" key="2">
    <citation type="submission" date="2025-09" db="UniProtKB">
        <authorList>
            <consortium name="Ensembl"/>
        </authorList>
    </citation>
    <scope>IDENTIFICATION</scope>
</reference>
<evidence type="ECO:0000259" key="3">
    <source>
        <dbReference type="PROSITE" id="PS50835"/>
    </source>
</evidence>
<dbReference type="GeneTree" id="ENSGT00940000167777"/>
<sequence length="298" mass="33177">MQWASPGASVTLSCEVKPSSPGWKFYWYKAVPEQPDTYKYLPLNEGTHDTLQDSYVVHDQKHTAGYACRAGWGVPEYFTNYSEPKIVWSADSHPSAALTVSPARDNLYTVDEVQLTCTGSSGVWRVRRFRPYYQSDVSDCSVWGTMTESSCIFSSPQYHKGVYWCESGSGEFSNAVNITIHGKFTYVFLNFFLLSNFIPCCRGRLLTVAYIQSSTGTKPFPICRRTSTDTSCCLTASAGPLRRPTSSTERRTRLCTPAGLEEKKGSISPITVNQSLSGPQVSVLLFNKLNLGSRVRKL</sequence>
<protein>
    <recommendedName>
        <fullName evidence="3">Ig-like domain-containing protein</fullName>
    </recommendedName>
</protein>
<evidence type="ECO:0000256" key="2">
    <source>
        <dbReference type="ARBA" id="ARBA00023157"/>
    </source>
</evidence>
<dbReference type="InterPro" id="IPR007110">
    <property type="entry name" value="Ig-like_dom"/>
</dbReference>
<keyword evidence="2" id="KW-1015">Disulfide bond</keyword>
<dbReference type="GO" id="GO:0009897">
    <property type="term" value="C:external side of plasma membrane"/>
    <property type="evidence" value="ECO:0007669"/>
    <property type="project" value="TreeGrafter"/>
</dbReference>
<evidence type="ECO:0000313" key="5">
    <source>
        <dbReference type="Proteomes" id="UP000261380"/>
    </source>
</evidence>
<dbReference type="Ensembl" id="ENSXCOT00000008684.1">
    <property type="protein sequence ID" value="ENSXCOP00000008578.1"/>
    <property type="gene ID" value="ENSXCOG00000006567.1"/>
</dbReference>
<keyword evidence="1" id="KW-0732">Signal</keyword>
<feature type="domain" description="Ig-like" evidence="3">
    <location>
        <begin position="1"/>
        <end position="70"/>
    </location>
</feature>
<evidence type="ECO:0000256" key="1">
    <source>
        <dbReference type="ARBA" id="ARBA00022729"/>
    </source>
</evidence>
<dbReference type="PROSITE" id="PS50835">
    <property type="entry name" value="IG_LIKE"/>
    <property type="match status" value="1"/>
</dbReference>
<dbReference type="STRING" id="32473.ENSXCOP00000008578"/>
<dbReference type="InterPro" id="IPR036179">
    <property type="entry name" value="Ig-like_dom_sf"/>
</dbReference>
<organism evidence="4 5">
    <name type="scientific">Xiphophorus couchianus</name>
    <name type="common">Monterrey platyfish</name>
    <dbReference type="NCBI Taxonomy" id="32473"/>
    <lineage>
        <taxon>Eukaryota</taxon>
        <taxon>Metazoa</taxon>
        <taxon>Chordata</taxon>
        <taxon>Craniata</taxon>
        <taxon>Vertebrata</taxon>
        <taxon>Euteleostomi</taxon>
        <taxon>Actinopterygii</taxon>
        <taxon>Neopterygii</taxon>
        <taxon>Teleostei</taxon>
        <taxon>Neoteleostei</taxon>
        <taxon>Acanthomorphata</taxon>
        <taxon>Ovalentaria</taxon>
        <taxon>Atherinomorphae</taxon>
        <taxon>Cyprinodontiformes</taxon>
        <taxon>Poeciliidae</taxon>
        <taxon>Poeciliinae</taxon>
        <taxon>Xiphophorus</taxon>
    </lineage>
</organism>
<dbReference type="Proteomes" id="UP000261380">
    <property type="component" value="Unplaced"/>
</dbReference>
<dbReference type="Gene3D" id="2.60.40.10">
    <property type="entry name" value="Immunoglobulins"/>
    <property type="match status" value="2"/>
</dbReference>
<proteinExistence type="predicted"/>
<dbReference type="GO" id="GO:0004888">
    <property type="term" value="F:transmembrane signaling receptor activity"/>
    <property type="evidence" value="ECO:0007669"/>
    <property type="project" value="TreeGrafter"/>
</dbReference>
<keyword evidence="5" id="KW-1185">Reference proteome</keyword>
<dbReference type="SUPFAM" id="SSF48726">
    <property type="entry name" value="Immunoglobulin"/>
    <property type="match status" value="1"/>
</dbReference>
<dbReference type="GO" id="GO:0006955">
    <property type="term" value="P:immune response"/>
    <property type="evidence" value="ECO:0007669"/>
    <property type="project" value="TreeGrafter"/>
</dbReference>
<dbReference type="InterPro" id="IPR013783">
    <property type="entry name" value="Ig-like_fold"/>
</dbReference>
<dbReference type="InterPro" id="IPR050488">
    <property type="entry name" value="Ig_Fc_receptor"/>
</dbReference>
<name>A0A3B5L8F6_9TELE</name>
<accession>A0A3B5L8F6</accession>